<feature type="transmembrane region" description="Helical" evidence="2">
    <location>
        <begin position="29"/>
        <end position="52"/>
    </location>
</feature>
<evidence type="ECO:0000259" key="3">
    <source>
        <dbReference type="Pfam" id="PF24649"/>
    </source>
</evidence>
<organism evidence="4 5">
    <name type="scientific">Colocasia esculenta</name>
    <name type="common">Wild taro</name>
    <name type="synonym">Arum esculentum</name>
    <dbReference type="NCBI Taxonomy" id="4460"/>
    <lineage>
        <taxon>Eukaryota</taxon>
        <taxon>Viridiplantae</taxon>
        <taxon>Streptophyta</taxon>
        <taxon>Embryophyta</taxon>
        <taxon>Tracheophyta</taxon>
        <taxon>Spermatophyta</taxon>
        <taxon>Magnoliopsida</taxon>
        <taxon>Liliopsida</taxon>
        <taxon>Araceae</taxon>
        <taxon>Aroideae</taxon>
        <taxon>Colocasieae</taxon>
        <taxon>Colocasia</taxon>
    </lineage>
</organism>
<keyword evidence="2" id="KW-1133">Transmembrane helix</keyword>
<keyword evidence="5" id="KW-1185">Reference proteome</keyword>
<dbReference type="EMBL" id="NMUH01004803">
    <property type="protein sequence ID" value="MQM10871.1"/>
    <property type="molecule type" value="Genomic_DNA"/>
</dbReference>
<dbReference type="AlphaFoldDB" id="A0A843WZI0"/>
<dbReference type="Pfam" id="PF24649">
    <property type="entry name" value="DUF7642"/>
    <property type="match status" value="1"/>
</dbReference>
<feature type="region of interest" description="Disordered" evidence="1">
    <location>
        <begin position="246"/>
        <end position="266"/>
    </location>
</feature>
<sequence length="290" mass="32053">MTFHLLKKVDSTTNFVKYYQQRRGEYDTIIWILISLLLVLAWGVGIIMLLYLPIRRYILQKDISSRKLYVTPGEIVYKVIRPSFLPFLGFAKFEKRIPLHLVIDIIIEQGCLQSHYGIHTFRVENIAYGKASPVDELQVQGVSDPELLRKVIISEAAKVIQEAGGWKPRTCMEEGESTPTRSRSLADVSPIARFHSPSGKKIESLVEGSQAGSDEQAPLVDSSVAGTGFLIVPTFTYLVMNLNSQSCKASSSNGPRPETSPVKSFSSKDILARALLASLPAKTAYGPPGP</sequence>
<evidence type="ECO:0000256" key="1">
    <source>
        <dbReference type="SAM" id="MobiDB-lite"/>
    </source>
</evidence>
<dbReference type="PANTHER" id="PTHR35410:SF2">
    <property type="entry name" value="OS02G0640200 PROTEIN"/>
    <property type="match status" value="1"/>
</dbReference>
<accession>A0A843WZI0</accession>
<feature type="domain" description="DUF7642" evidence="3">
    <location>
        <begin position="61"/>
        <end position="160"/>
    </location>
</feature>
<evidence type="ECO:0000313" key="5">
    <source>
        <dbReference type="Proteomes" id="UP000652761"/>
    </source>
</evidence>
<evidence type="ECO:0000256" key="2">
    <source>
        <dbReference type="SAM" id="Phobius"/>
    </source>
</evidence>
<gene>
    <name evidence="4" type="ORF">Taro_043769</name>
</gene>
<feature type="non-terminal residue" evidence="4">
    <location>
        <position position="290"/>
    </location>
</feature>
<reference evidence="4" key="1">
    <citation type="submission" date="2017-07" db="EMBL/GenBank/DDBJ databases">
        <title>Taro Niue Genome Assembly and Annotation.</title>
        <authorList>
            <person name="Atibalentja N."/>
            <person name="Keating K."/>
            <person name="Fields C.J."/>
        </authorList>
    </citation>
    <scope>NUCLEOTIDE SEQUENCE</scope>
    <source>
        <strain evidence="4">Niue_2</strain>
        <tissue evidence="4">Leaf</tissue>
    </source>
</reference>
<protein>
    <recommendedName>
        <fullName evidence="3">DUF7642 domain-containing protein</fullName>
    </recommendedName>
</protein>
<evidence type="ECO:0000313" key="4">
    <source>
        <dbReference type="EMBL" id="MQM10871.1"/>
    </source>
</evidence>
<dbReference type="OrthoDB" id="785244at2759"/>
<name>A0A843WZI0_COLES</name>
<comment type="caution">
    <text evidence="4">The sequence shown here is derived from an EMBL/GenBank/DDBJ whole genome shotgun (WGS) entry which is preliminary data.</text>
</comment>
<dbReference type="PANTHER" id="PTHR35410">
    <property type="entry name" value="EXPRESSED PROTEIN"/>
    <property type="match status" value="1"/>
</dbReference>
<keyword evidence="2" id="KW-0472">Membrane</keyword>
<dbReference type="Proteomes" id="UP000652761">
    <property type="component" value="Unassembled WGS sequence"/>
</dbReference>
<keyword evidence="2" id="KW-0812">Transmembrane</keyword>
<dbReference type="InterPro" id="IPR056059">
    <property type="entry name" value="DUF7642"/>
</dbReference>
<proteinExistence type="predicted"/>